<protein>
    <submittedName>
        <fullName evidence="3">Putative conserved secreted protein</fullName>
    </submittedName>
</protein>
<sequence>MKLSLPLLLLAFSVLAFGAIIEKVEDRDTNRVTEEGDEDLWKQDVGRDLEKVGQWLQGRYAAKTEEEREELETLNARLKELAADVAEEVYGKDRHEGDGEAAAYGWGKWRRRITGAFKKVAQAVVINKVAGAVGGAIG</sequence>
<reference evidence="3" key="1">
    <citation type="submission" date="2019-04" db="EMBL/GenBank/DDBJ databases">
        <title>An insight into the mialome of Ixodes scapularis.</title>
        <authorList>
            <person name="Ribeiro J.M."/>
            <person name="Mather T.N."/>
            <person name="Karim S."/>
        </authorList>
    </citation>
    <scope>NUCLEOTIDE SEQUENCE</scope>
</reference>
<dbReference type="VEuPathDB" id="VectorBase:ISCP_035165"/>
<accession>A0A4D5RGN6</accession>
<evidence type="ECO:0000256" key="1">
    <source>
        <dbReference type="SAM" id="Coils"/>
    </source>
</evidence>
<feature type="chain" id="PRO_5020033372" evidence="2">
    <location>
        <begin position="19"/>
        <end position="138"/>
    </location>
</feature>
<dbReference type="AlphaFoldDB" id="A0A4D5RGN6"/>
<keyword evidence="2" id="KW-0732">Signal</keyword>
<evidence type="ECO:0000313" key="3">
    <source>
        <dbReference type="EMBL" id="MOY36024.1"/>
    </source>
</evidence>
<organism evidence="3">
    <name type="scientific">Ixodes scapularis</name>
    <name type="common">Black-legged tick</name>
    <name type="synonym">Deer tick</name>
    <dbReference type="NCBI Taxonomy" id="6945"/>
    <lineage>
        <taxon>Eukaryota</taxon>
        <taxon>Metazoa</taxon>
        <taxon>Ecdysozoa</taxon>
        <taxon>Arthropoda</taxon>
        <taxon>Chelicerata</taxon>
        <taxon>Arachnida</taxon>
        <taxon>Acari</taxon>
        <taxon>Parasitiformes</taxon>
        <taxon>Ixodida</taxon>
        <taxon>Ixodoidea</taxon>
        <taxon>Ixodidae</taxon>
        <taxon>Ixodinae</taxon>
        <taxon>Ixodes</taxon>
    </lineage>
</organism>
<dbReference type="OrthoDB" id="10364538at2759"/>
<dbReference type="EMBL" id="GHJT01002053">
    <property type="protein sequence ID" value="MOY36024.1"/>
    <property type="molecule type" value="Transcribed_RNA"/>
</dbReference>
<feature type="signal peptide" evidence="2">
    <location>
        <begin position="1"/>
        <end position="18"/>
    </location>
</feature>
<feature type="coiled-coil region" evidence="1">
    <location>
        <begin position="61"/>
        <end position="88"/>
    </location>
</feature>
<evidence type="ECO:0000256" key="2">
    <source>
        <dbReference type="SAM" id="SignalP"/>
    </source>
</evidence>
<proteinExistence type="predicted"/>
<keyword evidence="1" id="KW-0175">Coiled coil</keyword>
<name>A0A4D5RGN6_IXOSC</name>